<feature type="region of interest" description="Disordered" evidence="1">
    <location>
        <begin position="212"/>
        <end position="272"/>
    </location>
</feature>
<reference evidence="2" key="3">
    <citation type="submission" date="2025-09" db="UniProtKB">
        <authorList>
            <consortium name="Ensembl"/>
        </authorList>
    </citation>
    <scope>IDENTIFICATION</scope>
</reference>
<reference evidence="2" key="2">
    <citation type="submission" date="2025-08" db="UniProtKB">
        <authorList>
            <consortium name="Ensembl"/>
        </authorList>
    </citation>
    <scope>IDENTIFICATION</scope>
</reference>
<dbReference type="FunCoup" id="A0A5F8GMD4">
    <property type="interactions" value="110"/>
</dbReference>
<reference evidence="2 3" key="1">
    <citation type="journal article" date="2007" name="Nature">
        <title>Genome of the marsupial Monodelphis domestica reveals innovation in non-coding sequences.</title>
        <authorList>
            <person name="Mikkelsen T.S."/>
            <person name="Wakefield M.J."/>
            <person name="Aken B."/>
            <person name="Amemiya C.T."/>
            <person name="Chang J.L."/>
            <person name="Duke S."/>
            <person name="Garber M."/>
            <person name="Gentles A.J."/>
            <person name="Goodstadt L."/>
            <person name="Heger A."/>
            <person name="Jurka J."/>
            <person name="Kamal M."/>
            <person name="Mauceli E."/>
            <person name="Searle S.M."/>
            <person name="Sharpe T."/>
            <person name="Baker M.L."/>
            <person name="Batzer M.A."/>
            <person name="Benos P.V."/>
            <person name="Belov K."/>
            <person name="Clamp M."/>
            <person name="Cook A."/>
            <person name="Cuff J."/>
            <person name="Das R."/>
            <person name="Davidow L."/>
            <person name="Deakin J.E."/>
            <person name="Fazzari M.J."/>
            <person name="Glass J.L."/>
            <person name="Grabherr M."/>
            <person name="Greally J.M."/>
            <person name="Gu W."/>
            <person name="Hore T.A."/>
            <person name="Huttley G.A."/>
            <person name="Kleber M."/>
            <person name="Jirtle R.L."/>
            <person name="Koina E."/>
            <person name="Lee J.T."/>
            <person name="Mahony S."/>
            <person name="Marra M.A."/>
            <person name="Miller R.D."/>
            <person name="Nicholls R.D."/>
            <person name="Oda M."/>
            <person name="Papenfuss A.T."/>
            <person name="Parra Z.E."/>
            <person name="Pollock D.D."/>
            <person name="Ray D.A."/>
            <person name="Schein J.E."/>
            <person name="Speed T.P."/>
            <person name="Thompson K."/>
            <person name="VandeBerg J.L."/>
            <person name="Wade C.M."/>
            <person name="Walker J.A."/>
            <person name="Waters P.D."/>
            <person name="Webber C."/>
            <person name="Weidman J.R."/>
            <person name="Xie X."/>
            <person name="Zody M.C."/>
            <person name="Baldwin J."/>
            <person name="Abdouelleil A."/>
            <person name="Abdulkadir J."/>
            <person name="Abebe A."/>
            <person name="Abera B."/>
            <person name="Abreu J."/>
            <person name="Acer S.C."/>
            <person name="Aftuck L."/>
            <person name="Alexander A."/>
            <person name="An P."/>
            <person name="Anderson E."/>
            <person name="Anderson S."/>
            <person name="Arachi H."/>
            <person name="Azer M."/>
            <person name="Bachantsang P."/>
            <person name="Barry A."/>
            <person name="Bayul T."/>
            <person name="Berlin A."/>
            <person name="Bessette D."/>
            <person name="Bloom T."/>
            <person name="Bloom T."/>
            <person name="Boguslavskiy L."/>
            <person name="Bonnet C."/>
            <person name="Boukhgalter B."/>
            <person name="Bourzgui I."/>
            <person name="Brown A."/>
            <person name="Cahill P."/>
            <person name="Channer S."/>
            <person name="Cheshatsang Y."/>
            <person name="Chuda L."/>
            <person name="Citroen M."/>
            <person name="Collymore A."/>
            <person name="Cooke P."/>
            <person name="Costello M."/>
            <person name="D'Aco K."/>
            <person name="Daza R."/>
            <person name="De Haan G."/>
            <person name="DeGray S."/>
            <person name="DeMaso C."/>
            <person name="Dhargay N."/>
            <person name="Dooley K."/>
            <person name="Dooley E."/>
            <person name="Doricent M."/>
            <person name="Dorje P."/>
            <person name="Dorjee K."/>
            <person name="Dupes A."/>
            <person name="Elong R."/>
            <person name="Falk J."/>
            <person name="Farina A."/>
            <person name="Faro S."/>
            <person name="Ferguson D."/>
            <person name="Fisher S."/>
            <person name="Foley C.D."/>
            <person name="Franke A."/>
            <person name="Friedrich D."/>
            <person name="Gadbois L."/>
            <person name="Gearin G."/>
            <person name="Gearin C.R."/>
            <person name="Giannoukos G."/>
            <person name="Goode T."/>
            <person name="Graham J."/>
            <person name="Grandbois E."/>
            <person name="Grewal S."/>
            <person name="Gyaltsen K."/>
            <person name="Hafez N."/>
            <person name="Hagos B."/>
            <person name="Hall J."/>
            <person name="Henson C."/>
            <person name="Hollinger A."/>
            <person name="Honan T."/>
            <person name="Huard M.D."/>
            <person name="Hughes L."/>
            <person name="Hurhula B."/>
            <person name="Husby M.E."/>
            <person name="Kamat A."/>
            <person name="Kanga B."/>
            <person name="Kashin S."/>
            <person name="Khazanovich D."/>
            <person name="Kisner P."/>
            <person name="Lance K."/>
            <person name="Lara M."/>
            <person name="Lee W."/>
            <person name="Lennon N."/>
            <person name="Letendre F."/>
            <person name="LeVine R."/>
            <person name="Lipovsky A."/>
            <person name="Liu X."/>
            <person name="Liu J."/>
            <person name="Liu S."/>
            <person name="Lokyitsang T."/>
            <person name="Lokyitsang Y."/>
            <person name="Lubonja R."/>
            <person name="Lui A."/>
            <person name="MacDonald P."/>
            <person name="Magnisalis V."/>
            <person name="Maru K."/>
            <person name="Matthews C."/>
            <person name="McCusker W."/>
            <person name="McDonough S."/>
            <person name="Mehta T."/>
            <person name="Meldrim J."/>
            <person name="Meneus L."/>
            <person name="Mihai O."/>
            <person name="Mihalev A."/>
            <person name="Mihova T."/>
            <person name="Mittelman R."/>
            <person name="Mlenga V."/>
            <person name="Montmayeur A."/>
            <person name="Mulrain L."/>
            <person name="Navidi A."/>
            <person name="Naylor J."/>
            <person name="Negash T."/>
            <person name="Nguyen T."/>
            <person name="Nguyen N."/>
            <person name="Nicol R."/>
            <person name="Norbu C."/>
            <person name="Norbu N."/>
            <person name="Novod N."/>
            <person name="O'Neill B."/>
            <person name="Osman S."/>
            <person name="Markiewicz E."/>
            <person name="Oyono O.L."/>
            <person name="Patti C."/>
            <person name="Phunkhang P."/>
            <person name="Pierre F."/>
            <person name="Priest M."/>
            <person name="Raghuraman S."/>
            <person name="Rege F."/>
            <person name="Reyes R."/>
            <person name="Rise C."/>
            <person name="Rogov P."/>
            <person name="Ross K."/>
            <person name="Ryan E."/>
            <person name="Settipalli S."/>
            <person name="Shea T."/>
            <person name="Sherpa N."/>
            <person name="Shi L."/>
            <person name="Shih D."/>
            <person name="Sparrow T."/>
            <person name="Spaulding J."/>
            <person name="Stalker J."/>
            <person name="Stange-Thomann N."/>
            <person name="Stavropoulos S."/>
            <person name="Stone C."/>
            <person name="Strader C."/>
            <person name="Tesfaye S."/>
            <person name="Thomson T."/>
            <person name="Thoulutsang Y."/>
            <person name="Thoulutsang D."/>
            <person name="Topham K."/>
            <person name="Topping I."/>
            <person name="Tsamla T."/>
            <person name="Vassiliev H."/>
            <person name="Vo A."/>
            <person name="Wangchuk T."/>
            <person name="Wangdi T."/>
            <person name="Weiand M."/>
            <person name="Wilkinson J."/>
            <person name="Wilson A."/>
            <person name="Yadav S."/>
            <person name="Young G."/>
            <person name="Yu Q."/>
            <person name="Zembek L."/>
            <person name="Zhong D."/>
            <person name="Zimmer A."/>
            <person name="Zwirko Z."/>
            <person name="Jaffe D.B."/>
            <person name="Alvarez P."/>
            <person name="Brockman W."/>
            <person name="Butler J."/>
            <person name="Chin C."/>
            <person name="Gnerre S."/>
            <person name="MacCallum I."/>
            <person name="Graves J.A."/>
            <person name="Ponting C.P."/>
            <person name="Breen M."/>
            <person name="Samollow P.B."/>
            <person name="Lander E.S."/>
            <person name="Lindblad-Toh K."/>
        </authorList>
    </citation>
    <scope>NUCLEOTIDE SEQUENCE [LARGE SCALE GENOMIC DNA]</scope>
</reference>
<organism evidence="2 3">
    <name type="scientific">Monodelphis domestica</name>
    <name type="common">Gray short-tailed opossum</name>
    <dbReference type="NCBI Taxonomy" id="13616"/>
    <lineage>
        <taxon>Eukaryota</taxon>
        <taxon>Metazoa</taxon>
        <taxon>Chordata</taxon>
        <taxon>Craniata</taxon>
        <taxon>Vertebrata</taxon>
        <taxon>Euteleostomi</taxon>
        <taxon>Mammalia</taxon>
        <taxon>Metatheria</taxon>
        <taxon>Didelphimorphia</taxon>
        <taxon>Didelphidae</taxon>
        <taxon>Monodelphis</taxon>
    </lineage>
</organism>
<feature type="compositionally biased region" description="Low complexity" evidence="1">
    <location>
        <begin position="212"/>
        <end position="222"/>
    </location>
</feature>
<dbReference type="InParanoid" id="A0A5F8GMD4"/>
<evidence type="ECO:0008006" key="4">
    <source>
        <dbReference type="Google" id="ProtNLM"/>
    </source>
</evidence>
<keyword evidence="3" id="KW-1185">Reference proteome</keyword>
<evidence type="ECO:0000256" key="1">
    <source>
        <dbReference type="SAM" id="MobiDB-lite"/>
    </source>
</evidence>
<dbReference type="Bgee" id="ENSMODG00000039709">
    <property type="expression patterns" value="Expressed in testis and 18 other cell types or tissues"/>
</dbReference>
<feature type="compositionally biased region" description="Low complexity" evidence="1">
    <location>
        <begin position="19"/>
        <end position="30"/>
    </location>
</feature>
<feature type="compositionally biased region" description="Polar residues" evidence="1">
    <location>
        <begin position="107"/>
        <end position="119"/>
    </location>
</feature>
<feature type="compositionally biased region" description="Low complexity" evidence="1">
    <location>
        <begin position="45"/>
        <end position="54"/>
    </location>
</feature>
<dbReference type="OMA" id="WSEEEAW"/>
<dbReference type="PANTHER" id="PTHR22045">
    <property type="entry name" value="PROLINE AND SERINE-RICH PROTEIN 3"/>
    <property type="match status" value="1"/>
</dbReference>
<evidence type="ECO:0000313" key="2">
    <source>
        <dbReference type="Ensembl" id="ENSMODP00000048607.1"/>
    </source>
</evidence>
<dbReference type="AlphaFoldDB" id="A0A5F8GMD4"/>
<protein>
    <recommendedName>
        <fullName evidence="4">Proline and serine rich 3</fullName>
    </recommendedName>
</protein>
<dbReference type="InterPro" id="IPR037646">
    <property type="entry name" value="PROSER3"/>
</dbReference>
<feature type="region of interest" description="Disordered" evidence="1">
    <location>
        <begin position="1"/>
        <end position="161"/>
    </location>
</feature>
<dbReference type="GeneTree" id="ENSGT00390000001986"/>
<sequence>MDHSLAVFSFRGSPSKATPPSRRSYYHPSPALEQGRGRGGGAFTSVLSPSQPHQLSPPPSPPTPKSPDFDESWPSTSLSPPSLTPEGQTDQLGDSVVAKYMARFRQAQPTSRQERQSAGPTAADFWWLKPSPVGHPDSSAGEEPRRRDLYPASPDQTLPQKGRALRMDTCMSGTHQGHISPLEASEAASLDLETLNLQDRAGQLLLRSEISSCSNSSSSSTSNPVASIQVSSEGLSSPSSPFPPDPGLGPSLTRGPAPLTRPQGPPPSVARPEEDILFQWRLRRKLELAQEECVDGSKTQSWPPNRALVWSEEEAWEILGLGASKGGRILSHPSSLYIPLGPHGQDPWSASEGRCPETCPGQPAFIVWSPPAISNQV</sequence>
<feature type="compositionally biased region" description="Pro residues" evidence="1">
    <location>
        <begin position="55"/>
        <end position="65"/>
    </location>
</feature>
<dbReference type="STRING" id="13616.ENSMODP00000048607"/>
<dbReference type="Ensembl" id="ENSMODT00000086212.1">
    <property type="protein sequence ID" value="ENSMODP00000048607.1"/>
    <property type="gene ID" value="ENSMODG00000039709.1"/>
</dbReference>
<dbReference type="Proteomes" id="UP000002280">
    <property type="component" value="Chromosome 4"/>
</dbReference>
<name>A0A5F8GMD4_MONDO</name>
<dbReference type="PANTHER" id="PTHR22045:SF6">
    <property type="entry name" value="PROLINE AND SERINE-RICH PROTEIN 3"/>
    <property type="match status" value="1"/>
</dbReference>
<evidence type="ECO:0000313" key="3">
    <source>
        <dbReference type="Proteomes" id="UP000002280"/>
    </source>
</evidence>
<accession>A0A5F8GMD4</accession>
<feature type="compositionally biased region" description="Low complexity" evidence="1">
    <location>
        <begin position="74"/>
        <end position="85"/>
    </location>
</feature>
<proteinExistence type="predicted"/>